<sequence length="237" mass="25494">MPRSRPHHSDGEPPEDGGSPAHPRSSGDGGGPDSVAALQEVTLARIQQGHLGGDRGTGARAAAAAPPLSPEDAELSLWEAIHARTGEEPPTIKFTANDAAYTGAHTLERHGPDIPLRRDPGRKTIEGRIYKDYGWDKWASGSFKWNDHTTLHRTVNDYVQNNWERIRSNLAVNGEHEDVFDAGHAIGEGFVNAGMFGAGPRQAQYSVTSTVRIVIQLDLGTDPPQPFIVTAFPTGLG</sequence>
<gene>
    <name evidence="2" type="ORF">Afe05nite_73670</name>
</gene>
<evidence type="ECO:0000313" key="2">
    <source>
        <dbReference type="EMBL" id="GIE15527.1"/>
    </source>
</evidence>
<reference evidence="2" key="1">
    <citation type="submission" date="2021-01" db="EMBL/GenBank/DDBJ databases">
        <title>Whole genome shotgun sequence of Actinoplanes ferrugineus NBRC 15555.</title>
        <authorList>
            <person name="Komaki H."/>
            <person name="Tamura T."/>
        </authorList>
    </citation>
    <scope>NUCLEOTIDE SEQUENCE</scope>
    <source>
        <strain evidence="2">NBRC 15555</strain>
    </source>
</reference>
<organism evidence="2 3">
    <name type="scientific">Paractinoplanes ferrugineus</name>
    <dbReference type="NCBI Taxonomy" id="113564"/>
    <lineage>
        <taxon>Bacteria</taxon>
        <taxon>Bacillati</taxon>
        <taxon>Actinomycetota</taxon>
        <taxon>Actinomycetes</taxon>
        <taxon>Micromonosporales</taxon>
        <taxon>Micromonosporaceae</taxon>
        <taxon>Paractinoplanes</taxon>
    </lineage>
</organism>
<evidence type="ECO:0000256" key="1">
    <source>
        <dbReference type="SAM" id="MobiDB-lite"/>
    </source>
</evidence>
<keyword evidence="3" id="KW-1185">Reference proteome</keyword>
<evidence type="ECO:0000313" key="3">
    <source>
        <dbReference type="Proteomes" id="UP000598174"/>
    </source>
</evidence>
<feature type="region of interest" description="Disordered" evidence="1">
    <location>
        <begin position="1"/>
        <end position="71"/>
    </location>
</feature>
<dbReference type="EMBL" id="BOMM01000068">
    <property type="protein sequence ID" value="GIE15527.1"/>
    <property type="molecule type" value="Genomic_DNA"/>
</dbReference>
<name>A0A919MPQ3_9ACTN</name>
<protein>
    <submittedName>
        <fullName evidence="2">Uncharacterized protein</fullName>
    </submittedName>
</protein>
<comment type="caution">
    <text evidence="2">The sequence shown here is derived from an EMBL/GenBank/DDBJ whole genome shotgun (WGS) entry which is preliminary data.</text>
</comment>
<dbReference type="AlphaFoldDB" id="A0A919MPQ3"/>
<accession>A0A919MPQ3</accession>
<dbReference type="Proteomes" id="UP000598174">
    <property type="component" value="Unassembled WGS sequence"/>
</dbReference>
<proteinExistence type="predicted"/>